<sequence>MAESQACDLQGYFGKPSHGKQYESRCEALTDISEMLAFAAKCAAILNPSHQTPQTDVGEYLTSDVYEILADEITATLRGPFATFYLLSFLWQENKEYNIGYRQLKAVDDKFFFSGVLNALPDSKLCPLQKFTEGFCEVIENGVCDCNGSWTDTVLSYTFLVNAVLTSNVAGGSDNPVYVHRPITYAVFVKVEISDLSAHSDKHEQTFHVRATSWVAKAELNYDFYEKQREQLSKLKESLEAILSKEGQMILPEIETFWYTSTSS</sequence>
<dbReference type="GeneID" id="36625129"/>
<protein>
    <submittedName>
        <fullName evidence="2">Uncharacterized protein</fullName>
    </submittedName>
</protein>
<dbReference type="RefSeq" id="XP_024767260.1">
    <property type="nucleotide sequence ID" value="XM_024916560.1"/>
</dbReference>
<keyword evidence="3" id="KW-1185">Reference proteome</keyword>
<proteinExistence type="predicted"/>
<dbReference type="Proteomes" id="UP000241690">
    <property type="component" value="Unassembled WGS sequence"/>
</dbReference>
<organism evidence="2 3">
    <name type="scientific">Trichoderma harzianum CBS 226.95</name>
    <dbReference type="NCBI Taxonomy" id="983964"/>
    <lineage>
        <taxon>Eukaryota</taxon>
        <taxon>Fungi</taxon>
        <taxon>Dikarya</taxon>
        <taxon>Ascomycota</taxon>
        <taxon>Pezizomycotina</taxon>
        <taxon>Sordariomycetes</taxon>
        <taxon>Hypocreomycetidae</taxon>
        <taxon>Hypocreales</taxon>
        <taxon>Hypocreaceae</taxon>
        <taxon>Trichoderma</taxon>
    </lineage>
</organism>
<evidence type="ECO:0000256" key="1">
    <source>
        <dbReference type="SAM" id="Coils"/>
    </source>
</evidence>
<dbReference type="AlphaFoldDB" id="A0A2T3ZRY9"/>
<reference evidence="2 3" key="1">
    <citation type="submission" date="2016-07" db="EMBL/GenBank/DDBJ databases">
        <title>Multiple horizontal gene transfer events from other fungi enriched the ability of initially mycotrophic Trichoderma (Ascomycota) to feed on dead plant biomass.</title>
        <authorList>
            <consortium name="DOE Joint Genome Institute"/>
            <person name="Aerts A."/>
            <person name="Atanasova L."/>
            <person name="Chenthamara K."/>
            <person name="Zhang J."/>
            <person name="Grujic M."/>
            <person name="Henrissat B."/>
            <person name="Kuo A."/>
            <person name="Salamov A."/>
            <person name="Lipzen A."/>
            <person name="Labutti K."/>
            <person name="Barry K."/>
            <person name="Miao Y."/>
            <person name="Rahimi M.J."/>
            <person name="Shen Q."/>
            <person name="Grigoriev I.V."/>
            <person name="Kubicek C.P."/>
            <person name="Druzhinina I.S."/>
        </authorList>
    </citation>
    <scope>NUCLEOTIDE SEQUENCE [LARGE SCALE GENOMIC DNA]</scope>
    <source>
        <strain evidence="2 3">CBS 226.95</strain>
    </source>
</reference>
<gene>
    <name evidence="2" type="ORF">M431DRAFT_488444</name>
</gene>
<keyword evidence="1" id="KW-0175">Coiled coil</keyword>
<evidence type="ECO:0000313" key="3">
    <source>
        <dbReference type="Proteomes" id="UP000241690"/>
    </source>
</evidence>
<name>A0A2T3ZRY9_TRIHA</name>
<accession>A0A2T3ZRY9</accession>
<feature type="coiled-coil region" evidence="1">
    <location>
        <begin position="215"/>
        <end position="245"/>
    </location>
</feature>
<evidence type="ECO:0000313" key="2">
    <source>
        <dbReference type="EMBL" id="PTB47583.1"/>
    </source>
</evidence>
<dbReference type="EMBL" id="KZ679713">
    <property type="protein sequence ID" value="PTB47583.1"/>
    <property type="molecule type" value="Genomic_DNA"/>
</dbReference>